<keyword evidence="2" id="KW-1185">Reference proteome</keyword>
<proteinExistence type="predicted"/>
<dbReference type="Proteomes" id="UP001163835">
    <property type="component" value="Unassembled WGS sequence"/>
</dbReference>
<organism evidence="1 2">
    <name type="scientific">Lentinula aff. lateritia</name>
    <dbReference type="NCBI Taxonomy" id="2804960"/>
    <lineage>
        <taxon>Eukaryota</taxon>
        <taxon>Fungi</taxon>
        <taxon>Dikarya</taxon>
        <taxon>Basidiomycota</taxon>
        <taxon>Agaricomycotina</taxon>
        <taxon>Agaricomycetes</taxon>
        <taxon>Agaricomycetidae</taxon>
        <taxon>Agaricales</taxon>
        <taxon>Marasmiineae</taxon>
        <taxon>Omphalotaceae</taxon>
        <taxon>Lentinula</taxon>
    </lineage>
</organism>
<protein>
    <submittedName>
        <fullName evidence="1">Uncharacterized protein</fullName>
    </submittedName>
</protein>
<sequence length="963" mass="108988">MSSEDIEHYFSTPSIVTEEVQDELLAKELAALRMSALEEVYLDSSNDATVPFVINEFQSIGYDEEAEEEEVADFFVGVTRSSDWTPYESKTMCYLDILDNLPRLRLSSSQLKIFLWIMRACGAKDVPSFKALRQAQKKIREDCSVRVQPSKSDFGNLFYTTDIRDIMARDLANPEVAPLIHVYPEDINGSPISEMWQVPKGRWMELPLDFLTPSILVDNKRHYIHEVAQLKDRQWVIPKMWITQAGEIFANCHVVNKNERVRVSVKELHLTYMELVALNKGELIFENLFTLWLAIWMDDVSGARSKQYQKHVNAYAQISNLPGKFLQHEYSVHFVSTSPFASALEQFKPIVKQLHLRGVIPDCPADHPQQAEESSHIGGSGNCKCRSCLAGGENGFHATVENYHDFYKCGKPCSVQEICDCVLEQIRLATYGVSACVEELQTRTGTKDKIAQCWINILIKEARKQQGENPEKSKEDISEILLLWLASQTDQPYNPLLDVDFFDPSQDTLVEILHTILLGTEKYVWHGLHSSWSPEQQDIFTMTLLRTTGELGALLWISEIADMEEYIADLEVLIGNVLDAFASIDPSKILVKVKLHTIIHIPSNIRRRGPGARFSTEIYECFNGIFQMCSVLSNHQAPSRNIAHKFSDLECVKHLVSGGYWCNSEGRWVQAGNEVRLLLHRTPIFQKHLGWSPKPEWVPGFIKRVSHAKTVLKSLSEMGIPGAYNPCHVDLSSSSKDWINGIYTTAVSGDQCQVGSFGVIQYKGVGLGQSTQDTFTCLAHIQDILLQGNHIQGLIVVEEFKVLEALHPTYLMPVTCPSGCRFVVPSQFVVNVQHDCQGSNCQASGTTKQKQERQQSNITFKTIQHVDDQKFIINTHALHNAHHLRRFLPRYLTVPRPLYPDRKQWHRELAGKLVVTQVEKRAETNRKAAETRAKNAAAKNSGAGLTTTDNQEVQAPEGRKRKK</sequence>
<name>A0ACC1TJ51_9AGAR</name>
<dbReference type="EMBL" id="MU795814">
    <property type="protein sequence ID" value="KAJ3804777.1"/>
    <property type="molecule type" value="Genomic_DNA"/>
</dbReference>
<evidence type="ECO:0000313" key="1">
    <source>
        <dbReference type="EMBL" id="KAJ3804777.1"/>
    </source>
</evidence>
<evidence type="ECO:0000313" key="2">
    <source>
        <dbReference type="Proteomes" id="UP001163835"/>
    </source>
</evidence>
<accession>A0ACC1TJ51</accession>
<gene>
    <name evidence="1" type="ORF">F5876DRAFT_70352</name>
</gene>
<reference evidence="1" key="1">
    <citation type="submission" date="2022-09" db="EMBL/GenBank/DDBJ databases">
        <title>A Global Phylogenomic Analysis of the Shiitake Genus Lentinula.</title>
        <authorList>
            <consortium name="DOE Joint Genome Institute"/>
            <person name="Sierra-Patev S."/>
            <person name="Min B."/>
            <person name="Naranjo-Ortiz M."/>
            <person name="Looney B."/>
            <person name="Konkel Z."/>
            <person name="Slot J.C."/>
            <person name="Sakamoto Y."/>
            <person name="Steenwyk J.L."/>
            <person name="Rokas A."/>
            <person name="Carro J."/>
            <person name="Camarero S."/>
            <person name="Ferreira P."/>
            <person name="Molpeceres G."/>
            <person name="Ruiz-Duenas F.J."/>
            <person name="Serrano A."/>
            <person name="Henrissat B."/>
            <person name="Drula E."/>
            <person name="Hughes K.W."/>
            <person name="Mata J.L."/>
            <person name="Ishikawa N.K."/>
            <person name="Vargas-Isla R."/>
            <person name="Ushijima S."/>
            <person name="Smith C.A."/>
            <person name="Ahrendt S."/>
            <person name="Andreopoulos W."/>
            <person name="He G."/>
            <person name="Labutti K."/>
            <person name="Lipzen A."/>
            <person name="Ng V."/>
            <person name="Riley R."/>
            <person name="Sandor L."/>
            <person name="Barry K."/>
            <person name="Martinez A.T."/>
            <person name="Xiao Y."/>
            <person name="Gibbons J.G."/>
            <person name="Terashima K."/>
            <person name="Grigoriev I.V."/>
            <person name="Hibbett D.S."/>
        </authorList>
    </citation>
    <scope>NUCLEOTIDE SEQUENCE</scope>
    <source>
        <strain evidence="1">TMI1499</strain>
    </source>
</reference>
<comment type="caution">
    <text evidence="1">The sequence shown here is derived from an EMBL/GenBank/DDBJ whole genome shotgun (WGS) entry which is preliminary data.</text>
</comment>